<feature type="binding site" evidence="10">
    <location>
        <position position="252"/>
    </location>
    <ligand>
        <name>Mn(2+)</name>
        <dbReference type="ChEBI" id="CHEBI:29035"/>
    </ligand>
</feature>
<dbReference type="GO" id="GO:0005524">
    <property type="term" value="F:ATP binding"/>
    <property type="evidence" value="ECO:0007669"/>
    <property type="project" value="UniProtKB-UniRule"/>
</dbReference>
<comment type="catalytic activity">
    <reaction evidence="9 10">
        <text>oxaloacetate + ATP = phosphoenolpyruvate + ADP + CO2</text>
        <dbReference type="Rhea" id="RHEA:18617"/>
        <dbReference type="ChEBI" id="CHEBI:16452"/>
        <dbReference type="ChEBI" id="CHEBI:16526"/>
        <dbReference type="ChEBI" id="CHEBI:30616"/>
        <dbReference type="ChEBI" id="CHEBI:58702"/>
        <dbReference type="ChEBI" id="CHEBI:456216"/>
        <dbReference type="EC" id="4.1.1.49"/>
    </reaction>
</comment>
<gene>
    <name evidence="10 11" type="primary">pckA</name>
    <name evidence="11" type="ORF">FRC53_04300</name>
</gene>
<dbReference type="HAMAP" id="MF_00453">
    <property type="entry name" value="PEPCK_ATP"/>
    <property type="match status" value="1"/>
</dbReference>
<organism evidence="11 12">
    <name type="scientific">Candidatus Pseudoramibacter fermentans</name>
    <dbReference type="NCBI Taxonomy" id="2594427"/>
    <lineage>
        <taxon>Bacteria</taxon>
        <taxon>Bacillati</taxon>
        <taxon>Bacillota</taxon>
        <taxon>Clostridia</taxon>
        <taxon>Eubacteriales</taxon>
        <taxon>Eubacteriaceae</taxon>
        <taxon>Pseudoramibacter</taxon>
    </lineage>
</organism>
<feature type="binding site" evidence="10">
    <location>
        <position position="316"/>
    </location>
    <ligand>
        <name>substrate</name>
    </ligand>
</feature>
<evidence type="ECO:0000256" key="4">
    <source>
        <dbReference type="ARBA" id="ARBA00022432"/>
    </source>
</evidence>
<feature type="binding site" evidence="10">
    <location>
        <begin position="231"/>
        <end position="239"/>
    </location>
    <ligand>
        <name>ATP</name>
        <dbReference type="ChEBI" id="CHEBI:30616"/>
    </ligand>
</feature>
<feature type="binding site" evidence="10">
    <location>
        <position position="196"/>
    </location>
    <ligand>
        <name>Mn(2+)</name>
        <dbReference type="ChEBI" id="CHEBI:29035"/>
    </ligand>
</feature>
<feature type="binding site" evidence="10">
    <location>
        <position position="190"/>
    </location>
    <ligand>
        <name>substrate</name>
    </ligand>
</feature>
<dbReference type="NCBIfam" id="NF006821">
    <property type="entry name" value="PRK09344.1-3"/>
    <property type="match status" value="1"/>
</dbReference>
<dbReference type="PANTHER" id="PTHR30031">
    <property type="entry name" value="PHOSPHOENOLPYRUVATE CARBOXYKINASE ATP"/>
    <property type="match status" value="1"/>
</dbReference>
<evidence type="ECO:0000256" key="9">
    <source>
        <dbReference type="ARBA" id="ARBA00047371"/>
    </source>
</evidence>
<dbReference type="Gene3D" id="2.170.8.10">
    <property type="entry name" value="Phosphoenolpyruvate Carboxykinase, domain 2"/>
    <property type="match status" value="1"/>
</dbReference>
<dbReference type="Pfam" id="PF01293">
    <property type="entry name" value="PEPCK_ATP"/>
    <property type="match status" value="1"/>
</dbReference>
<keyword evidence="10" id="KW-0963">Cytoplasm</keyword>
<keyword evidence="12" id="KW-1185">Reference proteome</keyword>
<dbReference type="InterPro" id="IPR001272">
    <property type="entry name" value="PEP_carboxykinase_ATP"/>
</dbReference>
<dbReference type="UniPathway" id="UPA00138"/>
<dbReference type="InterPro" id="IPR008210">
    <property type="entry name" value="PEP_carboxykinase_N"/>
</dbReference>
<dbReference type="PROSITE" id="PS00532">
    <property type="entry name" value="PEPCK_ATP"/>
    <property type="match status" value="1"/>
</dbReference>
<dbReference type="AlphaFoldDB" id="A0A6L5GQW1"/>
<dbReference type="Gene3D" id="3.40.449.10">
    <property type="entry name" value="Phosphoenolpyruvate Carboxykinase, domain 1"/>
    <property type="match status" value="1"/>
</dbReference>
<dbReference type="NCBIfam" id="NF006820">
    <property type="entry name" value="PRK09344.1-2"/>
    <property type="match status" value="1"/>
</dbReference>
<name>A0A6L5GQW1_9FIRM</name>
<dbReference type="NCBIfam" id="TIGR00224">
    <property type="entry name" value="pckA"/>
    <property type="match status" value="1"/>
</dbReference>
<evidence type="ECO:0000256" key="5">
    <source>
        <dbReference type="ARBA" id="ARBA00022741"/>
    </source>
</evidence>
<keyword evidence="10" id="KW-0479">Metal-binding</keyword>
<reference evidence="11" key="1">
    <citation type="journal article" date="2020" name="Appl. Environ. Microbiol.">
        <title>Medium-Chain Fatty Acid Synthesis by 'Candidatus Weimeria bifida' gen. nov., sp. nov., and 'Candidatus Pseudoramibacter fermentans' sp. nov.</title>
        <authorList>
            <person name="Scarborough M.J."/>
            <person name="Myers K.S."/>
            <person name="Donohue T.J."/>
            <person name="Noguera D.R."/>
        </authorList>
    </citation>
    <scope>NUCLEOTIDE SEQUENCE</scope>
    <source>
        <strain evidence="11">EUB1.1</strain>
    </source>
</reference>
<dbReference type="SUPFAM" id="SSF68923">
    <property type="entry name" value="PEP carboxykinase N-terminal domain"/>
    <property type="match status" value="1"/>
</dbReference>
<evidence type="ECO:0000256" key="8">
    <source>
        <dbReference type="ARBA" id="ARBA00023239"/>
    </source>
</evidence>
<dbReference type="EC" id="4.1.1.49" evidence="3 10"/>
<dbReference type="PIRSF" id="PIRSF006294">
    <property type="entry name" value="PEP_crbxkin"/>
    <property type="match status" value="1"/>
</dbReference>
<comment type="cofactor">
    <cofactor evidence="10">
        <name>Mn(2+)</name>
        <dbReference type="ChEBI" id="CHEBI:29035"/>
    </cofactor>
    <text evidence="10">Binds 1 Mn(2+) ion per subunit.</text>
</comment>
<dbReference type="SUPFAM" id="SSF53795">
    <property type="entry name" value="PEP carboxykinase-like"/>
    <property type="match status" value="1"/>
</dbReference>
<dbReference type="InterPro" id="IPR015994">
    <property type="entry name" value="PEPCK_ATP_CS"/>
</dbReference>
<feature type="binding site" evidence="10">
    <location>
        <position position="280"/>
    </location>
    <ligand>
        <name>ATP</name>
        <dbReference type="ChEBI" id="CHEBI:30616"/>
    </ligand>
</feature>
<proteinExistence type="inferred from homology"/>
<feature type="binding site" evidence="10">
    <location>
        <position position="215"/>
    </location>
    <ligand>
        <name>Mn(2+)</name>
        <dbReference type="ChEBI" id="CHEBI:29035"/>
    </ligand>
</feature>
<evidence type="ECO:0000256" key="10">
    <source>
        <dbReference type="HAMAP-Rule" id="MF_00453"/>
    </source>
</evidence>
<dbReference type="CDD" id="cd00484">
    <property type="entry name" value="PEPCK_ATP"/>
    <property type="match status" value="1"/>
</dbReference>
<evidence type="ECO:0000313" key="12">
    <source>
        <dbReference type="Proteomes" id="UP000473648"/>
    </source>
</evidence>
<evidence type="ECO:0000256" key="2">
    <source>
        <dbReference type="ARBA" id="ARBA00006052"/>
    </source>
</evidence>
<keyword evidence="5 10" id="KW-0547">Nucleotide-binding</keyword>
<dbReference type="PANTHER" id="PTHR30031:SF0">
    <property type="entry name" value="PHOSPHOENOLPYRUVATE CARBOXYKINASE (ATP)"/>
    <property type="match status" value="1"/>
</dbReference>
<keyword evidence="6 10" id="KW-0210">Decarboxylase</keyword>
<dbReference type="EMBL" id="VOGB01000004">
    <property type="protein sequence ID" value="MQM72641.1"/>
    <property type="molecule type" value="Genomic_DNA"/>
</dbReference>
<feature type="binding site" evidence="10">
    <location>
        <position position="196"/>
    </location>
    <ligand>
        <name>substrate</name>
    </ligand>
</feature>
<sequence>MYDCDLSFLGLDGKKALVNAKASVLTEKALSRGEGHLSDTGAIVVNTGKYTGRSPKDRFIVDDEVSHDKVAWGPINMPFDEDKFEALYKKMTAYVGTLDEVYVFNGYAGADKDYQLPIRVINQYASQNLFVQNLFIEPKDDEESKRIDPQFTVIAVPGFHCDPEVDGTNSEAAIIISFKKRVVLIAGSRYCGEIKKSIFSVMNFLLPQKDVLTMHCSANMDDDGRTALFFGLSGTGKTTLSANPERGLIGDDEHGWSDNGIFNFEGGCFAKCIDLEEESEPEIYHAIRFGTVVENVVLDENGKPDYSDDKYTQNTRAGYQLSYIPNAVIPSIGGHPNTIIFLTADAFGVLPPVAKLNKYQAMFHFVSGYTSKLAGTERGVTEPQTTFSTCFGEPFMPLPASRYAELLGEKIDKYHCNVYLVNTGWSGGPYGVGSRFKLKYTRAIVSAATAGKLEDIPTVHDDLFNIEIPTSCPGVPSELLMPKNTWEDKEAYDKTAKDLAAHFVENFKKYDTMPQEIIDAGPNVK</sequence>
<comment type="subcellular location">
    <subcellularLocation>
        <location evidence="10">Cytoplasm</location>
    </subcellularLocation>
</comment>
<comment type="caution">
    <text evidence="11">The sequence shown here is derived from an EMBL/GenBank/DDBJ whole genome shotgun (WGS) entry which is preliminary data.</text>
</comment>
<dbReference type="Gene3D" id="3.90.228.20">
    <property type="match status" value="1"/>
</dbReference>
<feature type="binding site" evidence="10">
    <location>
        <position position="196"/>
    </location>
    <ligand>
        <name>ATP</name>
        <dbReference type="ChEBI" id="CHEBI:30616"/>
    </ligand>
</feature>
<feature type="binding site" evidence="10">
    <location>
        <position position="215"/>
    </location>
    <ligand>
        <name>ATP</name>
        <dbReference type="ChEBI" id="CHEBI:30616"/>
    </ligand>
</feature>
<keyword evidence="4 10" id="KW-0312">Gluconeogenesis</keyword>
<accession>A0A6L5GQW1</accession>
<evidence type="ECO:0000256" key="1">
    <source>
        <dbReference type="ARBA" id="ARBA00004742"/>
    </source>
</evidence>
<keyword evidence="8 10" id="KW-0456">Lyase</keyword>
<evidence type="ECO:0000256" key="7">
    <source>
        <dbReference type="ARBA" id="ARBA00022840"/>
    </source>
</evidence>
<dbReference type="InterPro" id="IPR013035">
    <property type="entry name" value="PEP_carboxykinase_C"/>
</dbReference>
<comment type="similarity">
    <text evidence="2 10">Belongs to the phosphoenolpyruvate carboxykinase (ATP) family.</text>
</comment>
<comment type="pathway">
    <text evidence="1 10">Carbohydrate biosynthesis; gluconeogenesis.</text>
</comment>
<comment type="caution">
    <text evidence="10">Lacks conserved residue(s) required for the propagation of feature annotation.</text>
</comment>
<evidence type="ECO:0000256" key="6">
    <source>
        <dbReference type="ARBA" id="ARBA00022793"/>
    </source>
</evidence>
<comment type="function">
    <text evidence="10">Involved in the gluconeogenesis. Catalyzes the conversion of oxaloacetate (OAA) to phosphoenolpyruvate (PEP) through direct phosphoryl transfer between the nucleoside triphosphate and OAA.</text>
</comment>
<feature type="binding site" evidence="10">
    <location>
        <position position="441"/>
    </location>
    <ligand>
        <name>ATP</name>
        <dbReference type="ChEBI" id="CHEBI:30616"/>
    </ligand>
</feature>
<dbReference type="GO" id="GO:0005829">
    <property type="term" value="C:cytosol"/>
    <property type="evidence" value="ECO:0007669"/>
    <property type="project" value="TreeGrafter"/>
</dbReference>
<protein>
    <recommendedName>
        <fullName evidence="3 10">Phosphoenolpyruvate carboxykinase (ATP)</fullName>
        <shortName evidence="10">PCK</shortName>
        <shortName evidence="10">PEP carboxykinase</shortName>
        <shortName evidence="10">PEPCK</shortName>
        <ecNumber evidence="3 10">4.1.1.49</ecNumber>
    </recommendedName>
</protein>
<keyword evidence="10" id="KW-0464">Manganese</keyword>
<feature type="binding site" evidence="10">
    <location>
        <position position="316"/>
    </location>
    <ligand>
        <name>ATP</name>
        <dbReference type="ChEBI" id="CHEBI:30616"/>
    </ligand>
</feature>
<dbReference type="GO" id="GO:0004612">
    <property type="term" value="F:phosphoenolpyruvate carboxykinase (ATP) activity"/>
    <property type="evidence" value="ECO:0007669"/>
    <property type="project" value="UniProtKB-UniRule"/>
</dbReference>
<keyword evidence="7 10" id="KW-0067">ATP-binding</keyword>
<feature type="binding site" evidence="10">
    <location>
        <position position="53"/>
    </location>
    <ligand>
        <name>substrate</name>
    </ligand>
</feature>
<dbReference type="GO" id="GO:0016301">
    <property type="term" value="F:kinase activity"/>
    <property type="evidence" value="ECO:0007669"/>
    <property type="project" value="UniProtKB-KW"/>
</dbReference>
<dbReference type="GO" id="GO:0006094">
    <property type="term" value="P:gluconeogenesis"/>
    <property type="evidence" value="ECO:0007669"/>
    <property type="project" value="UniProtKB-UniRule"/>
</dbReference>
<evidence type="ECO:0000313" key="11">
    <source>
        <dbReference type="EMBL" id="MQM72641.1"/>
    </source>
</evidence>
<evidence type="ECO:0000256" key="3">
    <source>
        <dbReference type="ARBA" id="ARBA00012363"/>
    </source>
</evidence>
<dbReference type="GO" id="GO:0046872">
    <property type="term" value="F:metal ion binding"/>
    <property type="evidence" value="ECO:0007669"/>
    <property type="project" value="UniProtKB-KW"/>
</dbReference>
<dbReference type="Proteomes" id="UP000473648">
    <property type="component" value="Unassembled WGS sequence"/>
</dbReference>